<evidence type="ECO:0000313" key="1">
    <source>
        <dbReference type="EMBL" id="KCV37820.1"/>
    </source>
</evidence>
<keyword evidence="2" id="KW-1185">Reference proteome</keyword>
<dbReference type="Proteomes" id="UP000025756">
    <property type="component" value="Unassembled WGS sequence"/>
</dbReference>
<dbReference type="PANTHER" id="PTHR43664">
    <property type="entry name" value="MONOAMINE OXIDASE-RELATED"/>
    <property type="match status" value="1"/>
</dbReference>
<dbReference type="EMBL" id="JGWH01000024">
    <property type="protein sequence ID" value="KCV37820.1"/>
    <property type="molecule type" value="Genomic_DNA"/>
</dbReference>
<reference evidence="1 2" key="1">
    <citation type="submission" date="2014-03" db="EMBL/GenBank/DDBJ databases">
        <title>Genome sequence of Bordetella bronchiseptica.</title>
        <authorList>
            <person name="Harvill E."/>
            <person name="Goodfield L.L."/>
            <person name="Ivanov Y.V."/>
            <person name="Meyer J.A."/>
            <person name="Muse S.J."/>
            <person name="Jacobs N."/>
            <person name="Bendor L."/>
            <person name="Smallridge W.E."/>
            <person name="Brinkac L.M."/>
            <person name="Sanka R."/>
            <person name="Kim M."/>
            <person name="Losada L."/>
        </authorList>
    </citation>
    <scope>NUCLEOTIDE SEQUENCE [LARGE SCALE GENOMIC DNA]</scope>
    <source>
        <strain evidence="1 2">00-P-2796</strain>
    </source>
</reference>
<comment type="caution">
    <text evidence="1">The sequence shown here is derived from an EMBL/GenBank/DDBJ whole genome shotgun (WGS) entry which is preliminary data.</text>
</comment>
<proteinExistence type="predicted"/>
<gene>
    <name evidence="1" type="ORF">L490_0214</name>
</gene>
<accession>A0ABR4RKZ9</accession>
<dbReference type="InterPro" id="IPR048274">
    <property type="entry name" value="MC_hydratase"/>
</dbReference>
<dbReference type="CDD" id="cd03451">
    <property type="entry name" value="FkbR2"/>
    <property type="match status" value="1"/>
</dbReference>
<dbReference type="SUPFAM" id="SSF54637">
    <property type="entry name" value="Thioesterase/thiol ester dehydrase-isomerase"/>
    <property type="match status" value="1"/>
</dbReference>
<dbReference type="Gene3D" id="3.10.129.10">
    <property type="entry name" value="Hotdog Thioesterase"/>
    <property type="match status" value="1"/>
</dbReference>
<name>A0ABR4RKZ9_BORBO</name>
<sequence>MDAKSMLLARGRLLEDFKTGDQYAHWPGRTITEADNIQFSLLTMNRHPAHCDHHYASQTEFGKPLVNSGLTLAIVLGMSVDDISANAVANLGWQEIELLAPVHPGDTVYARSQVLSVRESKSRPGQGVVTVRTEGVRADGVVFMRFVRSCLVPSRASLAGARQ</sequence>
<evidence type="ECO:0000313" key="2">
    <source>
        <dbReference type="Proteomes" id="UP000025756"/>
    </source>
</evidence>
<dbReference type="PANTHER" id="PTHR43664:SF1">
    <property type="entry name" value="BETA-METHYLMALYL-COA DEHYDRATASE"/>
    <property type="match status" value="1"/>
</dbReference>
<organism evidence="1 2">
    <name type="scientific">Bordetella bronchiseptica 00-P-2796</name>
    <dbReference type="NCBI Taxonomy" id="1331199"/>
    <lineage>
        <taxon>Bacteria</taxon>
        <taxon>Pseudomonadati</taxon>
        <taxon>Pseudomonadota</taxon>
        <taxon>Betaproteobacteria</taxon>
        <taxon>Burkholderiales</taxon>
        <taxon>Alcaligenaceae</taxon>
        <taxon>Bordetella</taxon>
    </lineage>
</organism>
<protein>
    <submittedName>
        <fullName evidence="1">MaoC-like protein</fullName>
    </submittedName>
</protein>
<dbReference type="Pfam" id="PF19315">
    <property type="entry name" value="MC_hydratase"/>
    <property type="match status" value="1"/>
</dbReference>
<dbReference type="InterPro" id="IPR052342">
    <property type="entry name" value="MCH/BMMD"/>
</dbReference>
<dbReference type="InterPro" id="IPR029069">
    <property type="entry name" value="HotDog_dom_sf"/>
</dbReference>